<dbReference type="InterPro" id="IPR029760">
    <property type="entry name" value="GPX_CS"/>
</dbReference>
<keyword evidence="2 5" id="KW-0575">Peroxidase</keyword>
<gene>
    <name evidence="6" type="primary">Gpx4</name>
    <name evidence="6" type="ORF">Esi_0007_0074</name>
</gene>
<evidence type="ECO:0000256" key="5">
    <source>
        <dbReference type="RuleBase" id="RU000499"/>
    </source>
</evidence>
<evidence type="ECO:0000256" key="1">
    <source>
        <dbReference type="ARBA" id="ARBA00006926"/>
    </source>
</evidence>
<dbReference type="PANTHER" id="PTHR11592:SF78">
    <property type="entry name" value="GLUTATHIONE PEROXIDASE"/>
    <property type="match status" value="1"/>
</dbReference>
<dbReference type="PANTHER" id="PTHR11592">
    <property type="entry name" value="GLUTATHIONE PEROXIDASE"/>
    <property type="match status" value="1"/>
</dbReference>
<dbReference type="InterPro" id="IPR000889">
    <property type="entry name" value="Glutathione_peroxidase"/>
</dbReference>
<evidence type="ECO:0000256" key="3">
    <source>
        <dbReference type="ARBA" id="ARBA00023002"/>
    </source>
</evidence>
<keyword evidence="3 5" id="KW-0560">Oxidoreductase</keyword>
<reference evidence="6 7" key="1">
    <citation type="journal article" date="2010" name="Nature">
        <title>The Ectocarpus genome and the independent evolution of multicellularity in brown algae.</title>
        <authorList>
            <person name="Cock J.M."/>
            <person name="Sterck L."/>
            <person name="Rouze P."/>
            <person name="Scornet D."/>
            <person name="Allen A.E."/>
            <person name="Amoutzias G."/>
            <person name="Anthouard V."/>
            <person name="Artiguenave F."/>
            <person name="Aury J.M."/>
            <person name="Badger J.H."/>
            <person name="Beszteri B."/>
            <person name="Billiau K."/>
            <person name="Bonnet E."/>
            <person name="Bothwell J.H."/>
            <person name="Bowler C."/>
            <person name="Boyen C."/>
            <person name="Brownlee C."/>
            <person name="Carrano C.J."/>
            <person name="Charrier B."/>
            <person name="Cho G.Y."/>
            <person name="Coelho S.M."/>
            <person name="Collen J."/>
            <person name="Corre E."/>
            <person name="Da Silva C."/>
            <person name="Delage L."/>
            <person name="Delaroque N."/>
            <person name="Dittami S.M."/>
            <person name="Doulbeau S."/>
            <person name="Elias M."/>
            <person name="Farnham G."/>
            <person name="Gachon C.M."/>
            <person name="Gschloessl B."/>
            <person name="Heesch S."/>
            <person name="Jabbari K."/>
            <person name="Jubin C."/>
            <person name="Kawai H."/>
            <person name="Kimura K."/>
            <person name="Kloareg B."/>
            <person name="Kupper F.C."/>
            <person name="Lang D."/>
            <person name="Le Bail A."/>
            <person name="Leblanc C."/>
            <person name="Lerouge P."/>
            <person name="Lohr M."/>
            <person name="Lopez P.J."/>
            <person name="Martens C."/>
            <person name="Maumus F."/>
            <person name="Michel G."/>
            <person name="Miranda-Saavedra D."/>
            <person name="Morales J."/>
            <person name="Moreau H."/>
            <person name="Motomura T."/>
            <person name="Nagasato C."/>
            <person name="Napoli C.A."/>
            <person name="Nelson D.R."/>
            <person name="Nyvall-Collen P."/>
            <person name="Peters A.F."/>
            <person name="Pommier C."/>
            <person name="Potin P."/>
            <person name="Poulain J."/>
            <person name="Quesneville H."/>
            <person name="Read B."/>
            <person name="Rensing S.A."/>
            <person name="Ritter A."/>
            <person name="Rousvoal S."/>
            <person name="Samanta M."/>
            <person name="Samson G."/>
            <person name="Schroeder D.C."/>
            <person name="Segurens B."/>
            <person name="Strittmatter M."/>
            <person name="Tonon T."/>
            <person name="Tregear J.W."/>
            <person name="Valentin K."/>
            <person name="von Dassow P."/>
            <person name="Yamagishi T."/>
            <person name="Van de Peer Y."/>
            <person name="Wincker P."/>
        </authorList>
    </citation>
    <scope>NUCLEOTIDE SEQUENCE [LARGE SCALE GENOMIC DNA]</scope>
    <source>
        <strain evidence="7">Ec32 / CCAP1310/4</strain>
    </source>
</reference>
<dbReference type="Pfam" id="PF00255">
    <property type="entry name" value="GSHPx"/>
    <property type="match status" value="1"/>
</dbReference>
<dbReference type="GO" id="GO:0006979">
    <property type="term" value="P:response to oxidative stress"/>
    <property type="evidence" value="ECO:0007669"/>
    <property type="project" value="InterPro"/>
</dbReference>
<evidence type="ECO:0000313" key="6">
    <source>
        <dbReference type="EMBL" id="CBN73797.1"/>
    </source>
</evidence>
<evidence type="ECO:0000256" key="2">
    <source>
        <dbReference type="ARBA" id="ARBA00022559"/>
    </source>
</evidence>
<dbReference type="OrthoDB" id="446890at2759"/>
<comment type="similarity">
    <text evidence="1 5">Belongs to the glutathione peroxidase family.</text>
</comment>
<evidence type="ECO:0000256" key="4">
    <source>
        <dbReference type="PIRSR" id="PIRSR000303-1"/>
    </source>
</evidence>
<dbReference type="STRING" id="2880.D8LS13"/>
<dbReference type="eggNOG" id="KOG1651">
    <property type="taxonomic scope" value="Eukaryota"/>
</dbReference>
<dbReference type="InParanoid" id="D8LS13"/>
<dbReference type="EMBL" id="FN648926">
    <property type="protein sequence ID" value="CBN73797.1"/>
    <property type="molecule type" value="Genomic_DNA"/>
</dbReference>
<dbReference type="GO" id="GO:0004601">
    <property type="term" value="F:peroxidase activity"/>
    <property type="evidence" value="ECO:0007669"/>
    <property type="project" value="UniProtKB-KW"/>
</dbReference>
<dbReference type="PRINTS" id="PR01011">
    <property type="entry name" value="GLUTPROXDASE"/>
</dbReference>
<organism evidence="6 7">
    <name type="scientific">Ectocarpus siliculosus</name>
    <name type="common">Brown alga</name>
    <name type="synonym">Conferva siliculosa</name>
    <dbReference type="NCBI Taxonomy" id="2880"/>
    <lineage>
        <taxon>Eukaryota</taxon>
        <taxon>Sar</taxon>
        <taxon>Stramenopiles</taxon>
        <taxon>Ochrophyta</taxon>
        <taxon>PX clade</taxon>
        <taxon>Phaeophyceae</taxon>
        <taxon>Ectocarpales</taxon>
        <taxon>Ectocarpaceae</taxon>
        <taxon>Ectocarpus</taxon>
    </lineage>
</organism>
<dbReference type="AlphaFoldDB" id="D8LS13"/>
<proteinExistence type="inferred from homology"/>
<dbReference type="EMBL" id="FN649731">
    <property type="protein sequence ID" value="CBN73797.1"/>
    <property type="molecule type" value="Genomic_DNA"/>
</dbReference>
<dbReference type="Gene3D" id="3.40.30.10">
    <property type="entry name" value="Glutaredoxin"/>
    <property type="match status" value="1"/>
</dbReference>
<dbReference type="OMA" id="QCGLTKQ"/>
<dbReference type="InterPro" id="IPR036249">
    <property type="entry name" value="Thioredoxin-like_sf"/>
</dbReference>
<dbReference type="CDD" id="cd00340">
    <property type="entry name" value="GSH_Peroxidase"/>
    <property type="match status" value="1"/>
</dbReference>
<feature type="active site" evidence="4">
    <location>
        <position position="41"/>
    </location>
</feature>
<evidence type="ECO:0000313" key="7">
    <source>
        <dbReference type="Proteomes" id="UP000002630"/>
    </source>
</evidence>
<dbReference type="PROSITE" id="PS51355">
    <property type="entry name" value="GLUTATHIONE_PEROXID_3"/>
    <property type="match status" value="1"/>
</dbReference>
<sequence>MYSRGLGLGDFNVLDGEGNPFLFEQFNQCRAVLIVNVASQCSTAERNYLELQALREAYDEEELAIVAFPCNQFGGQEPGSWQEISSSAERRFGVTFPIMGKVEVNGLRSQPLFAWLKAASGVPGNIEWNFTKFLVVGGNHVTRYSHEVNPSQIEQDIISAPSAGYEGDL</sequence>
<dbReference type="PIRSF" id="PIRSF000303">
    <property type="entry name" value="Glutathion_perox"/>
    <property type="match status" value="1"/>
</dbReference>
<accession>D8LS13</accession>
<dbReference type="PROSITE" id="PS00763">
    <property type="entry name" value="GLUTATHIONE_PEROXID_2"/>
    <property type="match status" value="1"/>
</dbReference>
<dbReference type="SUPFAM" id="SSF52833">
    <property type="entry name" value="Thioredoxin-like"/>
    <property type="match status" value="1"/>
</dbReference>
<dbReference type="Proteomes" id="UP000002630">
    <property type="component" value="Linkage Group LG06"/>
</dbReference>
<keyword evidence="7" id="KW-1185">Reference proteome</keyword>
<protein>
    <recommendedName>
        <fullName evidence="5">Glutathione peroxidase</fullName>
    </recommendedName>
</protein>
<name>D8LS13_ECTSI</name>